<keyword evidence="13" id="KW-1185">Reference proteome</keyword>
<dbReference type="Pfam" id="PF00697">
    <property type="entry name" value="PRAI"/>
    <property type="match status" value="1"/>
</dbReference>
<dbReference type="Gene3D" id="3.20.20.70">
    <property type="entry name" value="Aldolase class I"/>
    <property type="match status" value="1"/>
</dbReference>
<dbReference type="NCBIfam" id="NF002300">
    <property type="entry name" value="PRK01222.1-7"/>
    <property type="match status" value="1"/>
</dbReference>
<proteinExistence type="inferred from homology"/>
<evidence type="ECO:0000256" key="10">
    <source>
        <dbReference type="HAMAP-Rule" id="MF_00135"/>
    </source>
</evidence>
<evidence type="ECO:0000256" key="6">
    <source>
        <dbReference type="ARBA" id="ARBA00022605"/>
    </source>
</evidence>
<dbReference type="InterPro" id="IPR044643">
    <property type="entry name" value="TrpF_fam"/>
</dbReference>
<protein>
    <recommendedName>
        <fullName evidence="5 10">N-(5'-phosphoribosyl)anthranilate isomerase</fullName>
        <shortName evidence="10">PRAI</shortName>
        <ecNumber evidence="4 10">5.3.1.24</ecNumber>
    </recommendedName>
</protein>
<evidence type="ECO:0000259" key="11">
    <source>
        <dbReference type="Pfam" id="PF00697"/>
    </source>
</evidence>
<dbReference type="EMBL" id="CDGG01000001">
    <property type="protein sequence ID" value="CEI82389.1"/>
    <property type="molecule type" value="Genomic_DNA"/>
</dbReference>
<dbReference type="Proteomes" id="UP000040453">
    <property type="component" value="Unassembled WGS sequence"/>
</dbReference>
<dbReference type="PANTHER" id="PTHR42894:SF1">
    <property type="entry name" value="N-(5'-PHOSPHORIBOSYL)ANTHRANILATE ISOMERASE"/>
    <property type="match status" value="1"/>
</dbReference>
<keyword evidence="9 10" id="KW-0413">Isomerase</keyword>
<dbReference type="CDD" id="cd00405">
    <property type="entry name" value="PRAI"/>
    <property type="match status" value="1"/>
</dbReference>
<dbReference type="InterPro" id="IPR011060">
    <property type="entry name" value="RibuloseP-bd_barrel"/>
</dbReference>
<evidence type="ECO:0000256" key="9">
    <source>
        <dbReference type="ARBA" id="ARBA00023235"/>
    </source>
</evidence>
<keyword evidence="8 10" id="KW-0057">Aromatic amino acid biosynthesis</keyword>
<comment type="pathway">
    <text evidence="2 10">Amino-acid biosynthesis; L-tryptophan biosynthesis; L-tryptophan from chorismate: step 3/5.</text>
</comment>
<dbReference type="InterPro" id="IPR001240">
    <property type="entry name" value="PRAI_dom"/>
</dbReference>
<dbReference type="FunFam" id="3.20.20.70:FF:000075">
    <property type="entry name" value="Tryptophan biosynthesis protein TRP1"/>
    <property type="match status" value="1"/>
</dbReference>
<feature type="domain" description="N-(5'phosphoribosyl) anthranilate isomerase (PRAI)" evidence="11">
    <location>
        <begin position="3"/>
        <end position="195"/>
    </location>
</feature>
<dbReference type="AlphaFoldDB" id="A0A0A1MRS5"/>
<keyword evidence="7 10" id="KW-0822">Tryptophan biosynthesis</keyword>
<dbReference type="GO" id="GO:0004640">
    <property type="term" value="F:phosphoribosylanthranilate isomerase activity"/>
    <property type="evidence" value="ECO:0007669"/>
    <property type="project" value="UniProtKB-UniRule"/>
</dbReference>
<evidence type="ECO:0000256" key="3">
    <source>
        <dbReference type="ARBA" id="ARBA00007571"/>
    </source>
</evidence>
<name>A0A0A1MRS5_9BACI</name>
<dbReference type="NCBIfam" id="NF002298">
    <property type="entry name" value="PRK01222.1-4"/>
    <property type="match status" value="1"/>
</dbReference>
<evidence type="ECO:0000313" key="12">
    <source>
        <dbReference type="EMBL" id="CEI82389.1"/>
    </source>
</evidence>
<organism evidence="12 13">
    <name type="scientific">Oceanobacillus oncorhynchi</name>
    <dbReference type="NCBI Taxonomy" id="545501"/>
    <lineage>
        <taxon>Bacteria</taxon>
        <taxon>Bacillati</taxon>
        <taxon>Bacillota</taxon>
        <taxon>Bacilli</taxon>
        <taxon>Bacillales</taxon>
        <taxon>Bacillaceae</taxon>
        <taxon>Oceanobacillus</taxon>
    </lineage>
</organism>
<evidence type="ECO:0000256" key="1">
    <source>
        <dbReference type="ARBA" id="ARBA00001164"/>
    </source>
</evidence>
<accession>A0A0A1MRS5</accession>
<evidence type="ECO:0000256" key="8">
    <source>
        <dbReference type="ARBA" id="ARBA00023141"/>
    </source>
</evidence>
<evidence type="ECO:0000313" key="13">
    <source>
        <dbReference type="Proteomes" id="UP000040453"/>
    </source>
</evidence>
<dbReference type="InterPro" id="IPR013785">
    <property type="entry name" value="Aldolase_TIM"/>
</dbReference>
<dbReference type="GO" id="GO:0000162">
    <property type="term" value="P:L-tryptophan biosynthetic process"/>
    <property type="evidence" value="ECO:0007669"/>
    <property type="project" value="UniProtKB-UniRule"/>
</dbReference>
<dbReference type="PANTHER" id="PTHR42894">
    <property type="entry name" value="N-(5'-PHOSPHORIBOSYL)ANTHRANILATE ISOMERASE"/>
    <property type="match status" value="1"/>
</dbReference>
<sequence>MLVKICGITSPETAEAAVEAGADFLGFVFAKSKREVSVEQAANIIAALPEHVKSVGVFVNKDKQEIEKIARETGLDFIQLHGEESPEAVSSFTFPVIKSLPGTEEGVKQAAQYDAAYLLMDSPPLPHAHGGNGVTFNWSTLKGNTFSERLILAGGLTPENVAEAIQQVKPIAVDVSSGVETDGRKDPDKIKAFIQEAKRTTVERNR</sequence>
<dbReference type="EC" id="5.3.1.24" evidence="4 10"/>
<evidence type="ECO:0000256" key="7">
    <source>
        <dbReference type="ARBA" id="ARBA00022822"/>
    </source>
</evidence>
<dbReference type="STRING" id="545501.BN997_02253"/>
<evidence type="ECO:0000256" key="4">
    <source>
        <dbReference type="ARBA" id="ARBA00012572"/>
    </source>
</evidence>
<comment type="catalytic activity">
    <reaction evidence="1 10">
        <text>N-(5-phospho-beta-D-ribosyl)anthranilate = 1-(2-carboxyphenylamino)-1-deoxy-D-ribulose 5-phosphate</text>
        <dbReference type="Rhea" id="RHEA:21540"/>
        <dbReference type="ChEBI" id="CHEBI:18277"/>
        <dbReference type="ChEBI" id="CHEBI:58613"/>
        <dbReference type="EC" id="5.3.1.24"/>
    </reaction>
</comment>
<comment type="similarity">
    <text evidence="3 10">Belongs to the TrpF family.</text>
</comment>
<dbReference type="OrthoDB" id="9786954at2"/>
<evidence type="ECO:0000256" key="5">
    <source>
        <dbReference type="ARBA" id="ARBA00022272"/>
    </source>
</evidence>
<keyword evidence="6 10" id="KW-0028">Amino-acid biosynthesis</keyword>
<evidence type="ECO:0000256" key="2">
    <source>
        <dbReference type="ARBA" id="ARBA00004664"/>
    </source>
</evidence>
<dbReference type="HAMAP" id="MF_00135">
    <property type="entry name" value="PRAI"/>
    <property type="match status" value="1"/>
</dbReference>
<dbReference type="RefSeq" id="WP_042532181.1">
    <property type="nucleotide sequence ID" value="NZ_CDGG01000001.1"/>
</dbReference>
<dbReference type="UniPathway" id="UPA00035">
    <property type="reaction ID" value="UER00042"/>
</dbReference>
<gene>
    <name evidence="10 12" type="primary">trpF</name>
    <name evidence="12" type="ORF">BN997_02253</name>
</gene>
<dbReference type="SUPFAM" id="SSF51366">
    <property type="entry name" value="Ribulose-phoshate binding barrel"/>
    <property type="match status" value="1"/>
</dbReference>
<reference evidence="12 13" key="1">
    <citation type="submission" date="2014-11" db="EMBL/GenBank/DDBJ databases">
        <authorList>
            <person name="Urmite Genomes Urmite Genomes"/>
        </authorList>
    </citation>
    <scope>NUCLEOTIDE SEQUENCE [LARGE SCALE GENOMIC DNA]</scope>
    <source>
        <strain evidence="12 13">Oc5</strain>
    </source>
</reference>